<accession>A0A5S4FPI0</accession>
<evidence type="ECO:0000313" key="2">
    <source>
        <dbReference type="EMBL" id="TMR22588.1"/>
    </source>
</evidence>
<dbReference type="InterPro" id="IPR036513">
    <property type="entry name" value="STAS_dom_sf"/>
</dbReference>
<organism evidence="2 3">
    <name type="scientific">Actinomadura geliboluensis</name>
    <dbReference type="NCBI Taxonomy" id="882440"/>
    <lineage>
        <taxon>Bacteria</taxon>
        <taxon>Bacillati</taxon>
        <taxon>Actinomycetota</taxon>
        <taxon>Actinomycetes</taxon>
        <taxon>Streptosporangiales</taxon>
        <taxon>Thermomonosporaceae</taxon>
        <taxon>Actinomadura</taxon>
    </lineage>
</organism>
<proteinExistence type="predicted"/>
<dbReference type="CDD" id="cd07043">
    <property type="entry name" value="STAS_anti-anti-sigma_factors"/>
    <property type="match status" value="1"/>
</dbReference>
<protein>
    <submittedName>
        <fullName evidence="2">STAS domain-containing protein</fullName>
    </submittedName>
</protein>
<keyword evidence="3" id="KW-1185">Reference proteome</keyword>
<dbReference type="EMBL" id="VCKZ01000721">
    <property type="protein sequence ID" value="TMR22588.1"/>
    <property type="molecule type" value="Genomic_DNA"/>
</dbReference>
<evidence type="ECO:0000259" key="1">
    <source>
        <dbReference type="PROSITE" id="PS50801"/>
    </source>
</evidence>
<dbReference type="PANTHER" id="PTHR33495">
    <property type="entry name" value="ANTI-SIGMA FACTOR ANTAGONIST TM_1081-RELATED-RELATED"/>
    <property type="match status" value="1"/>
</dbReference>
<name>A0A5S4FPI0_9ACTN</name>
<dbReference type="Gene3D" id="3.30.750.24">
    <property type="entry name" value="STAS domain"/>
    <property type="match status" value="1"/>
</dbReference>
<dbReference type="AlphaFoldDB" id="A0A5S4FPI0"/>
<dbReference type="Pfam" id="PF01740">
    <property type="entry name" value="STAS"/>
    <property type="match status" value="1"/>
</dbReference>
<reference evidence="2 3" key="1">
    <citation type="submission" date="2019-05" db="EMBL/GenBank/DDBJ databases">
        <title>Draft genome sequence of Actinomadura geliboluensis A8036.</title>
        <authorList>
            <person name="Saricaoglu S."/>
            <person name="Isik K."/>
        </authorList>
    </citation>
    <scope>NUCLEOTIDE SEQUENCE [LARGE SCALE GENOMIC DNA]</scope>
    <source>
        <strain evidence="2 3">A8036</strain>
    </source>
</reference>
<dbReference type="PANTHER" id="PTHR33495:SF2">
    <property type="entry name" value="ANTI-SIGMA FACTOR ANTAGONIST TM_1081-RELATED"/>
    <property type="match status" value="1"/>
</dbReference>
<dbReference type="Proteomes" id="UP000305238">
    <property type="component" value="Unassembled WGS sequence"/>
</dbReference>
<feature type="domain" description="STAS" evidence="1">
    <location>
        <begin position="79"/>
        <end position="188"/>
    </location>
</feature>
<gene>
    <name evidence="2" type="ORF">ETD96_43815</name>
</gene>
<dbReference type="PROSITE" id="PS50801">
    <property type="entry name" value="STAS"/>
    <property type="match status" value="1"/>
</dbReference>
<evidence type="ECO:0000313" key="3">
    <source>
        <dbReference type="Proteomes" id="UP000305238"/>
    </source>
</evidence>
<sequence>MVGPCPPAPCSSPVPGRIRVQGTLQVVALDQAVCGVAWVAARPLVNALPTRPRDPLRDRSDIMNTTYTTQGHTDIHPRVVLSVVRRPSFTVAALQGDLDLVTAPALRDGLLALLHPGQRMLVLDLSQLWFCDAAGISALISVWHRALALGVSMRLASPRSHVARILVDAVLEHGLRTYSTLPRALQQPLPPALEPAAV</sequence>
<dbReference type="GO" id="GO:0043856">
    <property type="term" value="F:anti-sigma factor antagonist activity"/>
    <property type="evidence" value="ECO:0007669"/>
    <property type="project" value="TreeGrafter"/>
</dbReference>
<dbReference type="SUPFAM" id="SSF52091">
    <property type="entry name" value="SpoIIaa-like"/>
    <property type="match status" value="1"/>
</dbReference>
<dbReference type="InterPro" id="IPR002645">
    <property type="entry name" value="STAS_dom"/>
</dbReference>
<comment type="caution">
    <text evidence="2">The sequence shown here is derived from an EMBL/GenBank/DDBJ whole genome shotgun (WGS) entry which is preliminary data.</text>
</comment>
<dbReference type="OrthoDB" id="3481860at2"/>